<dbReference type="InterPro" id="IPR020103">
    <property type="entry name" value="PsdUridine_synth_cat_dom_sf"/>
</dbReference>
<dbReference type="OrthoDB" id="428658at2759"/>
<comment type="subcellular location">
    <subcellularLocation>
        <location evidence="1">Mitochondrion</location>
    </subcellularLocation>
</comment>
<dbReference type="Proteomes" id="UP000504608">
    <property type="component" value="Unplaced"/>
</dbReference>
<dbReference type="KEGG" id="cmax:111470950"/>
<evidence type="ECO:0000256" key="1">
    <source>
        <dbReference type="ARBA" id="ARBA00004173"/>
    </source>
</evidence>
<keyword evidence="6" id="KW-1185">Reference proteome</keyword>
<keyword evidence="4" id="KW-0413">Isomerase</keyword>
<evidence type="ECO:0000256" key="4">
    <source>
        <dbReference type="ARBA" id="ARBA00023235"/>
    </source>
</evidence>
<evidence type="ECO:0000313" key="6">
    <source>
        <dbReference type="Proteomes" id="UP000504608"/>
    </source>
</evidence>
<dbReference type="GO" id="GO:0003723">
    <property type="term" value="F:RNA binding"/>
    <property type="evidence" value="ECO:0007669"/>
    <property type="project" value="InterPro"/>
</dbReference>
<dbReference type="GO" id="GO:0005739">
    <property type="term" value="C:mitochondrion"/>
    <property type="evidence" value="ECO:0007669"/>
    <property type="project" value="UniProtKB-SubCell"/>
</dbReference>
<dbReference type="InterPro" id="IPR006145">
    <property type="entry name" value="PsdUridine_synth_RsuA/RluA"/>
</dbReference>
<dbReference type="GO" id="GO:0009982">
    <property type="term" value="F:pseudouridine synthase activity"/>
    <property type="evidence" value="ECO:0007669"/>
    <property type="project" value="InterPro"/>
</dbReference>
<dbReference type="SUPFAM" id="SSF55120">
    <property type="entry name" value="Pseudouridine synthase"/>
    <property type="match status" value="1"/>
</dbReference>
<feature type="domain" description="Pseudouridine synthase RsuA/RluA-like" evidence="5">
    <location>
        <begin position="194"/>
        <end position="366"/>
    </location>
</feature>
<dbReference type="GeneID" id="111470950"/>
<proteinExistence type="inferred from homology"/>
<gene>
    <name evidence="7" type="primary">LOC111470950</name>
</gene>
<evidence type="ECO:0000256" key="2">
    <source>
        <dbReference type="ARBA" id="ARBA00010876"/>
    </source>
</evidence>
<evidence type="ECO:0000256" key="3">
    <source>
        <dbReference type="ARBA" id="ARBA00023128"/>
    </source>
</evidence>
<protein>
    <submittedName>
        <fullName evidence="7">RNA pseudouridine synthase 4, mitochondrial</fullName>
    </submittedName>
</protein>
<evidence type="ECO:0000259" key="5">
    <source>
        <dbReference type="Pfam" id="PF00849"/>
    </source>
</evidence>
<dbReference type="Gene3D" id="3.30.2350.10">
    <property type="entry name" value="Pseudouridine synthase"/>
    <property type="match status" value="1"/>
</dbReference>
<dbReference type="AlphaFoldDB" id="A0A6J1IBC5"/>
<name>A0A6J1IBC5_CUCMA</name>
<dbReference type="CDD" id="cd02869">
    <property type="entry name" value="PseudoU_synth_RluA_like"/>
    <property type="match status" value="1"/>
</dbReference>
<keyword evidence="3" id="KW-0496">Mitochondrion</keyword>
<sequence length="472" mass="52780">MVLPALLRRSVIRRSFPSSAAPGGESLHFSIFCERKSTFALSNATETVSEQKNEKGSNRWFTLPPFTATVNGSALGNRIMNGGAQSEAETSTTAITALKWVFRCCPELPRSLVQKLFRLRKVRRGSSMIENSECNLEARDQLKRVAANDILNIGDKLCLPISVQVFPTERAPDCCNKEEKKFIHSLVLYKDPAILAINKPPGLPVQGGIGVKRSLDELAASCLSYDYSEPPRLVHRLDRDSSGILIMGRTSTSTSVLHSIFREKTLGASKHANHVDREKMILQKRYWALVIGSPSHTKGLITAPLVKMVLDDGRSEQIMVVDNAESIMPFQHAITTYKVIKSHHGYTWVELCPLTGRKHQLRVHCAEALGTPIVGDYKYGWQAHRNLKPFPHNSHKNQGKKQSLPFGLDFESGSIAENNPRLHLHCKHLTLPDVSCALHNDSLDHDCSRLERLELDAPLPSYMQRSWDIINN</sequence>
<dbReference type="InterPro" id="IPR050188">
    <property type="entry name" value="RluA_PseudoU_synthase"/>
</dbReference>
<reference evidence="7" key="1">
    <citation type="submission" date="2025-08" db="UniProtKB">
        <authorList>
            <consortium name="RefSeq"/>
        </authorList>
    </citation>
    <scope>IDENTIFICATION</scope>
    <source>
        <tissue evidence="7">Young leaves</tissue>
    </source>
</reference>
<dbReference type="GO" id="GO:0000455">
    <property type="term" value="P:enzyme-directed rRNA pseudouridine synthesis"/>
    <property type="evidence" value="ECO:0007669"/>
    <property type="project" value="TreeGrafter"/>
</dbReference>
<comment type="similarity">
    <text evidence="2">Belongs to the pseudouridine synthase RluA family.</text>
</comment>
<dbReference type="Pfam" id="PF00849">
    <property type="entry name" value="PseudoU_synth_2"/>
    <property type="match status" value="1"/>
</dbReference>
<dbReference type="PANTHER" id="PTHR21600:SF81">
    <property type="entry name" value="21S RRNA PSEUDOURIDINE(2819) SYNTHASE"/>
    <property type="match status" value="1"/>
</dbReference>
<dbReference type="RefSeq" id="XP_022972379.1">
    <property type="nucleotide sequence ID" value="XM_023116611.1"/>
</dbReference>
<evidence type="ECO:0000313" key="7">
    <source>
        <dbReference type="RefSeq" id="XP_022972379.1"/>
    </source>
</evidence>
<dbReference type="PANTHER" id="PTHR21600">
    <property type="entry name" value="MITOCHONDRIAL RNA PSEUDOURIDINE SYNTHASE"/>
    <property type="match status" value="1"/>
</dbReference>
<accession>A0A6J1IBC5</accession>
<organism evidence="6 7">
    <name type="scientific">Cucurbita maxima</name>
    <name type="common">Pumpkin</name>
    <name type="synonym">Winter squash</name>
    <dbReference type="NCBI Taxonomy" id="3661"/>
    <lineage>
        <taxon>Eukaryota</taxon>
        <taxon>Viridiplantae</taxon>
        <taxon>Streptophyta</taxon>
        <taxon>Embryophyta</taxon>
        <taxon>Tracheophyta</taxon>
        <taxon>Spermatophyta</taxon>
        <taxon>Magnoliopsida</taxon>
        <taxon>eudicotyledons</taxon>
        <taxon>Gunneridae</taxon>
        <taxon>Pentapetalae</taxon>
        <taxon>rosids</taxon>
        <taxon>fabids</taxon>
        <taxon>Cucurbitales</taxon>
        <taxon>Cucurbitaceae</taxon>
        <taxon>Cucurbiteae</taxon>
        <taxon>Cucurbita</taxon>
    </lineage>
</organism>